<gene>
    <name evidence="1" type="ORF">SEA_WEASELS2_36</name>
</gene>
<accession>A0A1I9SA20</accession>
<proteinExistence type="predicted"/>
<protein>
    <submittedName>
        <fullName evidence="1">Uncharacterized protein</fullName>
    </submittedName>
</protein>
<dbReference type="EMBL" id="KX774321">
    <property type="protein sequence ID" value="AOZ63626.1"/>
    <property type="molecule type" value="Genomic_DNA"/>
</dbReference>
<evidence type="ECO:0000313" key="1">
    <source>
        <dbReference type="EMBL" id="AOZ63626.1"/>
    </source>
</evidence>
<name>A0A1I9SA20_9CAUD</name>
<organism evidence="1 2">
    <name type="scientific">Rhodococcus phage Weasels2</name>
    <dbReference type="NCBI Taxonomy" id="1897437"/>
    <lineage>
        <taxon>Viruses</taxon>
        <taxon>Duplodnaviria</taxon>
        <taxon>Heunggongvirae</taxon>
        <taxon>Uroviricota</taxon>
        <taxon>Caudoviricetes</taxon>
        <taxon>Weaselvirus</taxon>
        <taxon>Weaselvirus weasel</taxon>
    </lineage>
</organism>
<sequence>MTRLSPQIDAEFPADSFIKEDIGTYIRFPWKTKLGQIDILVTAELRQIYYNGSETVLDLVGIGHEYGEPEQFSFKEGATVDIVDPNNIF</sequence>
<keyword evidence="2" id="KW-1185">Reference proteome</keyword>
<evidence type="ECO:0000313" key="2">
    <source>
        <dbReference type="Proteomes" id="UP000224902"/>
    </source>
</evidence>
<dbReference type="Proteomes" id="UP000224902">
    <property type="component" value="Segment"/>
</dbReference>
<reference evidence="2" key="1">
    <citation type="submission" date="2016-08" db="EMBL/GenBank/DDBJ databases">
        <authorList>
            <person name="Seilhamer J.J."/>
        </authorList>
    </citation>
    <scope>NUCLEOTIDE SEQUENCE [LARGE SCALE GENOMIC DNA]</scope>
</reference>